<feature type="region of interest" description="Disordered" evidence="3">
    <location>
        <begin position="195"/>
        <end position="289"/>
    </location>
</feature>
<name>X0U0C2_9ZZZZ</name>
<dbReference type="GO" id="GO:0007155">
    <property type="term" value="P:cell adhesion"/>
    <property type="evidence" value="ECO:0007669"/>
    <property type="project" value="InterPro"/>
</dbReference>
<evidence type="ECO:0000256" key="3">
    <source>
        <dbReference type="SAM" id="MobiDB-lite"/>
    </source>
</evidence>
<evidence type="ECO:0000256" key="1">
    <source>
        <dbReference type="ARBA" id="ARBA00022729"/>
    </source>
</evidence>
<keyword evidence="2" id="KW-0106">Calcium</keyword>
<keyword evidence="1" id="KW-0732">Signal</keyword>
<dbReference type="EMBL" id="BARS01003372">
    <property type="protein sequence ID" value="GAF81875.1"/>
    <property type="molecule type" value="Genomic_DNA"/>
</dbReference>
<dbReference type="AlphaFoldDB" id="X0U0C2"/>
<dbReference type="PANTHER" id="PTHR10199:SF100">
    <property type="entry name" value="THROMBOSPONDIN, ISOFORM A"/>
    <property type="match status" value="1"/>
</dbReference>
<dbReference type="GO" id="GO:0030246">
    <property type="term" value="F:carbohydrate binding"/>
    <property type="evidence" value="ECO:0007669"/>
    <property type="project" value="InterPro"/>
</dbReference>
<dbReference type="PANTHER" id="PTHR10199">
    <property type="entry name" value="THROMBOSPONDIN"/>
    <property type="match status" value="1"/>
</dbReference>
<feature type="compositionally biased region" description="Acidic residues" evidence="3">
    <location>
        <begin position="245"/>
        <end position="259"/>
    </location>
</feature>
<reference evidence="5" key="1">
    <citation type="journal article" date="2014" name="Front. Microbiol.">
        <title>High frequency of phylogenetically diverse reductive dehalogenase-homologous genes in deep subseafloor sedimentary metagenomes.</title>
        <authorList>
            <person name="Kawai M."/>
            <person name="Futagami T."/>
            <person name="Toyoda A."/>
            <person name="Takaki Y."/>
            <person name="Nishi S."/>
            <person name="Hori S."/>
            <person name="Arai W."/>
            <person name="Tsubouchi T."/>
            <person name="Morono Y."/>
            <person name="Uchiyama I."/>
            <person name="Ito T."/>
            <person name="Fujiyama A."/>
            <person name="Inagaki F."/>
            <person name="Takami H."/>
        </authorList>
    </citation>
    <scope>NUCLEOTIDE SEQUENCE</scope>
    <source>
        <strain evidence="5">Expedition CK06-06</strain>
    </source>
</reference>
<dbReference type="PROSITE" id="PS51127">
    <property type="entry name" value="BIG1"/>
    <property type="match status" value="1"/>
</dbReference>
<dbReference type="SUPFAM" id="SSF103647">
    <property type="entry name" value="TSP type-3 repeat"/>
    <property type="match status" value="1"/>
</dbReference>
<dbReference type="InterPro" id="IPR003367">
    <property type="entry name" value="Thrombospondin_3-like_rpt"/>
</dbReference>
<dbReference type="CDD" id="cd08547">
    <property type="entry name" value="Type_II_cohesin"/>
    <property type="match status" value="1"/>
</dbReference>
<proteinExistence type="predicted"/>
<sequence length="477" mass="50190">TIDVCRDTDDAGGPLDVGDTFYIDIIIDGANDLAFPYYIFYYDNTVLEVASYDWQSWKMGLGGDDYSEMDMSDIDGAWSAAYLEATSTGVNGDGVLTRVTLKAIADGTSDLTLCTVPDDCPNMADGDGTDHWPPEVLVHDPPGDVRVVVGGPCRCGADIVGAYLDCDENCDGDCEDPGEAALCCNGIDDDLCDSAEDESRTADDGCGDSDGDGVMDATDNCPTVPNPGQEDSDGDSHGDACDNCPLDDNEDQVDGDGDGVGDVCDNCPDDANPGQEDADGDGEGDACTPTLTITLQPKAVAGDQGITSLSLRATVTKDGVPQAGVKVQFVVTGANPQTVTVTTDAKGRAKLTYTGQAIGVDNITATANGAQDSASMEWFKVWSATSPLIWSDFQWGTVPAQTVNAAQVGYTFRVTRYKEEVDEAVEGDVGFTAKARLKNVKCRAAFSPKNSWSKANQQTAALLNHEQGHFDLAEISA</sequence>
<comment type="caution">
    <text evidence="5">The sequence shown here is derived from an EMBL/GenBank/DDBJ whole genome shotgun (WGS) entry which is preliminary data.</text>
</comment>
<dbReference type="Gene3D" id="4.10.1080.10">
    <property type="entry name" value="TSP type-3 repeat"/>
    <property type="match status" value="1"/>
</dbReference>
<dbReference type="SUPFAM" id="SSF49384">
    <property type="entry name" value="Carbohydrate-binding domain"/>
    <property type="match status" value="1"/>
</dbReference>
<accession>X0U0C2</accession>
<dbReference type="SUPFAM" id="SSF49373">
    <property type="entry name" value="Invasin/intimin cell-adhesion fragments"/>
    <property type="match status" value="1"/>
</dbReference>
<dbReference type="InterPro" id="IPR008964">
    <property type="entry name" value="Invasin/intimin_cell_adhesion"/>
</dbReference>
<dbReference type="Gene3D" id="2.60.40.680">
    <property type="match status" value="1"/>
</dbReference>
<evidence type="ECO:0000259" key="4">
    <source>
        <dbReference type="PROSITE" id="PS51127"/>
    </source>
</evidence>
<feature type="non-terminal residue" evidence="5">
    <location>
        <position position="1"/>
    </location>
</feature>
<organism evidence="5">
    <name type="scientific">marine sediment metagenome</name>
    <dbReference type="NCBI Taxonomy" id="412755"/>
    <lineage>
        <taxon>unclassified sequences</taxon>
        <taxon>metagenomes</taxon>
        <taxon>ecological metagenomes</taxon>
    </lineage>
</organism>
<gene>
    <name evidence="5" type="ORF">S01H1_06540</name>
</gene>
<dbReference type="Pfam" id="PF02412">
    <property type="entry name" value="TSP_3"/>
    <property type="match status" value="2"/>
</dbReference>
<dbReference type="InterPro" id="IPR008965">
    <property type="entry name" value="CBM2/CBM3_carb-bd_dom_sf"/>
</dbReference>
<feature type="domain" description="Big-1" evidence="4">
    <location>
        <begin position="290"/>
        <end position="379"/>
    </location>
</feature>
<protein>
    <recommendedName>
        <fullName evidence="4">Big-1 domain-containing protein</fullName>
    </recommendedName>
</protein>
<evidence type="ECO:0000256" key="2">
    <source>
        <dbReference type="ARBA" id="ARBA00022837"/>
    </source>
</evidence>
<dbReference type="InterPro" id="IPR003344">
    <property type="entry name" value="Big_1_dom"/>
</dbReference>
<dbReference type="InterPro" id="IPR028974">
    <property type="entry name" value="TSP_type-3_rpt"/>
</dbReference>
<evidence type="ECO:0000313" key="5">
    <source>
        <dbReference type="EMBL" id="GAF81875.1"/>
    </source>
</evidence>
<feature type="non-terminal residue" evidence="5">
    <location>
        <position position="477"/>
    </location>
</feature>
<feature type="compositionally biased region" description="Low complexity" evidence="3">
    <location>
        <begin position="261"/>
        <end position="270"/>
    </location>
</feature>
<dbReference type="GO" id="GO:0005509">
    <property type="term" value="F:calcium ion binding"/>
    <property type="evidence" value="ECO:0007669"/>
    <property type="project" value="InterPro"/>
</dbReference>